<protein>
    <recommendedName>
        <fullName evidence="5">Plasmid replication protein RepL domain-containing protein</fullName>
    </recommendedName>
</protein>
<evidence type="ECO:0000313" key="4">
    <source>
        <dbReference type="Proteomes" id="UP000216113"/>
    </source>
</evidence>
<dbReference type="EMBL" id="NQKL01000034">
    <property type="protein sequence ID" value="OZY39248.1"/>
    <property type="molecule type" value="Genomic_DNA"/>
</dbReference>
<reference evidence="3 4" key="1">
    <citation type="submission" date="2017-08" db="EMBL/GenBank/DDBJ databases">
        <title>Genomic and metabolic characterisation of spoilage-associated Pseudomonas species.</title>
        <authorList>
            <person name="Stanborough T."/>
            <person name="Fegan N."/>
            <person name="Powell S.M."/>
            <person name="Singh T."/>
            <person name="Tamplin M.L."/>
            <person name="Chandry P.S."/>
        </authorList>
    </citation>
    <scope>NUCLEOTIDE SEQUENCE [LARGE SCALE GENOMIC DNA]</scope>
    <source>
        <strain evidence="2 3">F1801</strain>
        <strain evidence="1 4">F1820</strain>
    </source>
</reference>
<dbReference type="Proteomes" id="UP000215861">
    <property type="component" value="Unassembled WGS sequence"/>
</dbReference>
<evidence type="ECO:0008006" key="5">
    <source>
        <dbReference type="Google" id="ProtNLM"/>
    </source>
</evidence>
<name>A0A266LMG1_PSEFR</name>
<sequence length="123" mass="13904">MNHKADTLFHMISVHNNLSPSGEKVFKELMKFLDKDGIININFYHKKCIANDAGVVPQTVNNIILQLKKIGLIRSVDIGSFRLSKSIFVDGYFNGLYARTEWKNINYTMSLNSDGLLQVRGAV</sequence>
<gene>
    <name evidence="1" type="ORF">CJF43_24035</name>
    <name evidence="2" type="ORF">CJU81_05875</name>
</gene>
<organism evidence="1 4">
    <name type="scientific">Pseudomonas fragi</name>
    <dbReference type="NCBI Taxonomy" id="296"/>
    <lineage>
        <taxon>Bacteria</taxon>
        <taxon>Pseudomonadati</taxon>
        <taxon>Pseudomonadota</taxon>
        <taxon>Gammaproteobacteria</taxon>
        <taxon>Pseudomonadales</taxon>
        <taxon>Pseudomonadaceae</taxon>
        <taxon>Pseudomonas</taxon>
    </lineage>
</organism>
<evidence type="ECO:0000313" key="1">
    <source>
        <dbReference type="EMBL" id="OZY39248.1"/>
    </source>
</evidence>
<dbReference type="EMBL" id="NQKQ01000004">
    <property type="protein sequence ID" value="PAA14295.1"/>
    <property type="molecule type" value="Genomic_DNA"/>
</dbReference>
<accession>A0A266LMG1</accession>
<dbReference type="OrthoDB" id="9862031at2"/>
<dbReference type="RefSeq" id="WP_095008384.1">
    <property type="nucleotide sequence ID" value="NZ_NQKL01000034.1"/>
</dbReference>
<evidence type="ECO:0000313" key="2">
    <source>
        <dbReference type="EMBL" id="PAA14295.1"/>
    </source>
</evidence>
<evidence type="ECO:0000313" key="3">
    <source>
        <dbReference type="Proteomes" id="UP000215861"/>
    </source>
</evidence>
<dbReference type="AlphaFoldDB" id="A0A266LMG1"/>
<comment type="caution">
    <text evidence="1">The sequence shown here is derived from an EMBL/GenBank/DDBJ whole genome shotgun (WGS) entry which is preliminary data.</text>
</comment>
<proteinExistence type="predicted"/>
<dbReference type="Proteomes" id="UP000216113">
    <property type="component" value="Unassembled WGS sequence"/>
</dbReference>